<feature type="region of interest" description="Disordered" evidence="1">
    <location>
        <begin position="1"/>
        <end position="128"/>
    </location>
</feature>
<evidence type="ECO:0000313" key="2">
    <source>
        <dbReference type="EMBL" id="KAK2118697.1"/>
    </source>
</evidence>
<reference evidence="2 3" key="1">
    <citation type="submission" date="2023-05" db="EMBL/GenBank/DDBJ databases">
        <title>B98-5 Cell Line De Novo Hybrid Assembly: An Optical Mapping Approach.</title>
        <authorList>
            <person name="Kananen K."/>
            <person name="Auerbach J.A."/>
            <person name="Kautto E."/>
            <person name="Blachly J.S."/>
        </authorList>
    </citation>
    <scope>NUCLEOTIDE SEQUENCE [LARGE SCALE GENOMIC DNA]</scope>
    <source>
        <strain evidence="2">B95-8</strain>
        <tissue evidence="2">Cell line</tissue>
    </source>
</reference>
<protein>
    <submittedName>
        <fullName evidence="2">Uncharacterized protein</fullName>
    </submittedName>
</protein>
<gene>
    <name evidence="2" type="ORF">P7K49_000083</name>
</gene>
<comment type="caution">
    <text evidence="2">The sequence shown here is derived from an EMBL/GenBank/DDBJ whole genome shotgun (WGS) entry which is preliminary data.</text>
</comment>
<organism evidence="2 3">
    <name type="scientific">Saguinus oedipus</name>
    <name type="common">Cotton-top tamarin</name>
    <name type="synonym">Oedipomidas oedipus</name>
    <dbReference type="NCBI Taxonomy" id="9490"/>
    <lineage>
        <taxon>Eukaryota</taxon>
        <taxon>Metazoa</taxon>
        <taxon>Chordata</taxon>
        <taxon>Craniata</taxon>
        <taxon>Vertebrata</taxon>
        <taxon>Euteleostomi</taxon>
        <taxon>Mammalia</taxon>
        <taxon>Eutheria</taxon>
        <taxon>Euarchontoglires</taxon>
        <taxon>Primates</taxon>
        <taxon>Haplorrhini</taxon>
        <taxon>Platyrrhini</taxon>
        <taxon>Cebidae</taxon>
        <taxon>Callitrichinae</taxon>
        <taxon>Saguinus</taxon>
    </lineage>
</organism>
<evidence type="ECO:0000256" key="1">
    <source>
        <dbReference type="SAM" id="MobiDB-lite"/>
    </source>
</evidence>
<accession>A0ABQ9WAM9</accession>
<dbReference type="EMBL" id="JASSZA010000001">
    <property type="protein sequence ID" value="KAK2118697.1"/>
    <property type="molecule type" value="Genomic_DNA"/>
</dbReference>
<keyword evidence="3" id="KW-1185">Reference proteome</keyword>
<dbReference type="Proteomes" id="UP001266305">
    <property type="component" value="Unassembled WGS sequence"/>
</dbReference>
<name>A0ABQ9WAM9_SAGOE</name>
<evidence type="ECO:0000313" key="3">
    <source>
        <dbReference type="Proteomes" id="UP001266305"/>
    </source>
</evidence>
<proteinExistence type="predicted"/>
<sequence length="128" mass="13477">MPHAQAASEDRAEPRTSTLAPCPHARSPHNAFQGGEDPPAPHAPVPAFSSSHSTQRSRHSSDSRLSVMLPRSCQEPPTQLPERPPQAHKGPHSTSTILAVREDATPPWARGTDLGSTGLPAGCSSQGL</sequence>